<feature type="region of interest" description="Disordered" evidence="2">
    <location>
        <begin position="122"/>
        <end position="154"/>
    </location>
</feature>
<evidence type="ECO:0000313" key="3">
    <source>
        <dbReference type="EMBL" id="CAL1361168.1"/>
    </source>
</evidence>
<keyword evidence="1" id="KW-0175">Coiled coil</keyword>
<name>A0AAV2CX98_9ROSI</name>
<accession>A0AAV2CX98</accession>
<protein>
    <submittedName>
        <fullName evidence="3">Uncharacterized protein</fullName>
    </submittedName>
</protein>
<dbReference type="Proteomes" id="UP001497516">
    <property type="component" value="Chromosome 10"/>
</dbReference>
<keyword evidence="4" id="KW-1185">Reference proteome</keyword>
<proteinExistence type="predicted"/>
<feature type="coiled-coil region" evidence="1">
    <location>
        <begin position="88"/>
        <end position="115"/>
    </location>
</feature>
<feature type="compositionally biased region" description="Basic and acidic residues" evidence="2">
    <location>
        <begin position="122"/>
        <end position="131"/>
    </location>
</feature>
<organism evidence="3 4">
    <name type="scientific">Linum trigynum</name>
    <dbReference type="NCBI Taxonomy" id="586398"/>
    <lineage>
        <taxon>Eukaryota</taxon>
        <taxon>Viridiplantae</taxon>
        <taxon>Streptophyta</taxon>
        <taxon>Embryophyta</taxon>
        <taxon>Tracheophyta</taxon>
        <taxon>Spermatophyta</taxon>
        <taxon>Magnoliopsida</taxon>
        <taxon>eudicotyledons</taxon>
        <taxon>Gunneridae</taxon>
        <taxon>Pentapetalae</taxon>
        <taxon>rosids</taxon>
        <taxon>fabids</taxon>
        <taxon>Malpighiales</taxon>
        <taxon>Linaceae</taxon>
        <taxon>Linum</taxon>
    </lineage>
</organism>
<evidence type="ECO:0000256" key="2">
    <source>
        <dbReference type="SAM" id="MobiDB-lite"/>
    </source>
</evidence>
<dbReference type="AlphaFoldDB" id="A0AAV2CX98"/>
<evidence type="ECO:0000313" key="4">
    <source>
        <dbReference type="Proteomes" id="UP001497516"/>
    </source>
</evidence>
<reference evidence="3 4" key="1">
    <citation type="submission" date="2024-04" db="EMBL/GenBank/DDBJ databases">
        <authorList>
            <person name="Fracassetti M."/>
        </authorList>
    </citation>
    <scope>NUCLEOTIDE SEQUENCE [LARGE SCALE GENOMIC DNA]</scope>
</reference>
<dbReference type="EMBL" id="OZ034814">
    <property type="protein sequence ID" value="CAL1361168.1"/>
    <property type="molecule type" value="Genomic_DNA"/>
</dbReference>
<evidence type="ECO:0000256" key="1">
    <source>
        <dbReference type="SAM" id="Coils"/>
    </source>
</evidence>
<sequence length="180" mass="20193">MSSSRLSDLEWTCVKYQLDTILAEQDQEALEHATRRRAVATPSTNHVEVPATAMKKMMVDGGTRKTLAAASGTRESRPELRMDEAPELQLFASTCDRLEALIQQARDRQTQEERRWKENMEEFMRPLDSSRRTKSPTTIVVTSPPPSRTEEIAEADGEALVESNGVEGAADLMQSQVQEK</sequence>
<gene>
    <name evidence="3" type="ORF">LTRI10_LOCUS8557</name>
</gene>